<dbReference type="FunFam" id="3.20.20.380:FF:000001">
    <property type="entry name" value="Copper homeostasis protein CutC"/>
    <property type="match status" value="1"/>
</dbReference>
<comment type="caution">
    <text evidence="2">Once thought to be involved in copper homeostasis, experiments in E.coli have shown this is not the case.</text>
</comment>
<comment type="caution">
    <text evidence="3">The sequence shown here is derived from an EMBL/GenBank/DDBJ whole genome shotgun (WGS) entry which is preliminary data.</text>
</comment>
<organism evidence="3 4">
    <name type="scientific">Odoribacter splanchnicus</name>
    <dbReference type="NCBI Taxonomy" id="28118"/>
    <lineage>
        <taxon>Bacteria</taxon>
        <taxon>Pseudomonadati</taxon>
        <taxon>Bacteroidota</taxon>
        <taxon>Bacteroidia</taxon>
        <taxon>Bacteroidales</taxon>
        <taxon>Odoribacteraceae</taxon>
        <taxon>Odoribacter</taxon>
    </lineage>
</organism>
<dbReference type="Proteomes" id="UP000284243">
    <property type="component" value="Unassembled WGS sequence"/>
</dbReference>
<dbReference type="InterPro" id="IPR005627">
    <property type="entry name" value="CutC-like"/>
</dbReference>
<dbReference type="PANTHER" id="PTHR12598">
    <property type="entry name" value="COPPER HOMEOSTASIS PROTEIN CUTC"/>
    <property type="match status" value="1"/>
</dbReference>
<dbReference type="InterPro" id="IPR036822">
    <property type="entry name" value="CutC-like_dom_sf"/>
</dbReference>
<dbReference type="AlphaFoldDB" id="A0A412TW39"/>
<accession>A0A412TW39</accession>
<dbReference type="GO" id="GO:0005507">
    <property type="term" value="F:copper ion binding"/>
    <property type="evidence" value="ECO:0007669"/>
    <property type="project" value="TreeGrafter"/>
</dbReference>
<proteinExistence type="inferred from homology"/>
<reference evidence="3 4" key="1">
    <citation type="submission" date="2018-08" db="EMBL/GenBank/DDBJ databases">
        <title>A genome reference for cultivated species of the human gut microbiota.</title>
        <authorList>
            <person name="Zou Y."/>
            <person name="Xue W."/>
            <person name="Luo G."/>
        </authorList>
    </citation>
    <scope>NUCLEOTIDE SEQUENCE [LARGE SCALE GENOMIC DNA]</scope>
    <source>
        <strain evidence="3 4">AF16-14</strain>
    </source>
</reference>
<dbReference type="RefSeq" id="WP_046404578.1">
    <property type="nucleotide sequence ID" value="NZ_JADMUD010000017.1"/>
</dbReference>
<protein>
    <recommendedName>
        <fullName evidence="2">PF03932 family protein CutC</fullName>
    </recommendedName>
</protein>
<evidence type="ECO:0000313" key="4">
    <source>
        <dbReference type="Proteomes" id="UP000284243"/>
    </source>
</evidence>
<dbReference type="GO" id="GO:0005737">
    <property type="term" value="C:cytoplasm"/>
    <property type="evidence" value="ECO:0007669"/>
    <property type="project" value="UniProtKB-SubCell"/>
</dbReference>
<comment type="subcellular location">
    <subcellularLocation>
        <location evidence="2">Cytoplasm</location>
    </subcellularLocation>
</comment>
<dbReference type="EMBL" id="QRYC01000004">
    <property type="protein sequence ID" value="RGU57860.1"/>
    <property type="molecule type" value="Genomic_DNA"/>
</dbReference>
<dbReference type="SUPFAM" id="SSF110395">
    <property type="entry name" value="CutC-like"/>
    <property type="match status" value="1"/>
</dbReference>
<name>A0A412TW39_9BACT</name>
<evidence type="ECO:0000256" key="1">
    <source>
        <dbReference type="ARBA" id="ARBA00007768"/>
    </source>
</evidence>
<dbReference type="Pfam" id="PF03932">
    <property type="entry name" value="CutC"/>
    <property type="match status" value="1"/>
</dbReference>
<comment type="similarity">
    <text evidence="1 2">Belongs to the CutC family.</text>
</comment>
<evidence type="ECO:0000313" key="3">
    <source>
        <dbReference type="EMBL" id="RGU57860.1"/>
    </source>
</evidence>
<evidence type="ECO:0000256" key="2">
    <source>
        <dbReference type="HAMAP-Rule" id="MF_00795"/>
    </source>
</evidence>
<dbReference type="Gene3D" id="3.20.20.380">
    <property type="entry name" value="Copper homeostasis (CutC) domain"/>
    <property type="match status" value="1"/>
</dbReference>
<dbReference type="HAMAP" id="MF_00795">
    <property type="entry name" value="CutC"/>
    <property type="match status" value="1"/>
</dbReference>
<dbReference type="PANTHER" id="PTHR12598:SF0">
    <property type="entry name" value="COPPER HOMEOSTASIS PROTEIN CUTC HOMOLOG"/>
    <property type="match status" value="1"/>
</dbReference>
<gene>
    <name evidence="2" type="primary">cutC</name>
    <name evidence="3" type="ORF">DWW57_05050</name>
</gene>
<keyword evidence="2" id="KW-0963">Cytoplasm</keyword>
<sequence>MRRQDFKIEVCTNSVESVRAALAGGADRIELCAGMPEGGTTPSYGEICLVRELMPAGMHVIVRPRGGDFLYREDELEVMYRDIEMARKLGVDGVVLGCLTREGEVDEGVMRKLMAACGEMSVTFHRAFDMCRDPFQALQTIEKLGCARILTSGQSNSAETGVPLLKELVARARNVIIMPGCGVNAANVRKIAESTGAFEFHLSARIRLGSDMVYRNPAVSMGGTVQVDEYGREVSSSEKVEEVIRRLEY</sequence>